<reference evidence="2 3" key="1">
    <citation type="submission" date="2019-05" db="EMBL/GenBank/DDBJ databases">
        <title>Another draft genome of Portunus trituberculatus and its Hox gene families provides insights of decapod evolution.</title>
        <authorList>
            <person name="Jeong J.-H."/>
            <person name="Song I."/>
            <person name="Kim S."/>
            <person name="Choi T."/>
            <person name="Kim D."/>
            <person name="Ryu S."/>
            <person name="Kim W."/>
        </authorList>
    </citation>
    <scope>NUCLEOTIDE SEQUENCE [LARGE SCALE GENOMIC DNA]</scope>
    <source>
        <tissue evidence="2">Muscle</tissue>
    </source>
</reference>
<dbReference type="EMBL" id="VSRR010110193">
    <property type="protein sequence ID" value="MPC97478.1"/>
    <property type="molecule type" value="Genomic_DNA"/>
</dbReference>
<proteinExistence type="predicted"/>
<evidence type="ECO:0000313" key="3">
    <source>
        <dbReference type="Proteomes" id="UP000324222"/>
    </source>
</evidence>
<name>A0A5B7JWV1_PORTR</name>
<keyword evidence="1" id="KW-1133">Transmembrane helix</keyword>
<sequence length="117" mass="12746">MVAKLLGVGNAWRLSFAMRRAQYSLRTCWAPRQIPGQLGRRGQRQQQFHWNVTGLTGATLLSFPWLAAPLSGRGVGQRSARGMVCVLGRHATICWVSCLVTLIVSIAGAVFLSAPLL</sequence>
<accession>A0A5B7JWV1</accession>
<comment type="caution">
    <text evidence="2">The sequence shown here is derived from an EMBL/GenBank/DDBJ whole genome shotgun (WGS) entry which is preliminary data.</text>
</comment>
<keyword evidence="1" id="KW-0812">Transmembrane</keyword>
<keyword evidence="3" id="KW-1185">Reference proteome</keyword>
<protein>
    <submittedName>
        <fullName evidence="2">Uncharacterized protein</fullName>
    </submittedName>
</protein>
<organism evidence="2 3">
    <name type="scientific">Portunus trituberculatus</name>
    <name type="common">Swimming crab</name>
    <name type="synonym">Neptunus trituberculatus</name>
    <dbReference type="NCBI Taxonomy" id="210409"/>
    <lineage>
        <taxon>Eukaryota</taxon>
        <taxon>Metazoa</taxon>
        <taxon>Ecdysozoa</taxon>
        <taxon>Arthropoda</taxon>
        <taxon>Crustacea</taxon>
        <taxon>Multicrustacea</taxon>
        <taxon>Malacostraca</taxon>
        <taxon>Eumalacostraca</taxon>
        <taxon>Eucarida</taxon>
        <taxon>Decapoda</taxon>
        <taxon>Pleocyemata</taxon>
        <taxon>Brachyura</taxon>
        <taxon>Eubrachyura</taxon>
        <taxon>Portunoidea</taxon>
        <taxon>Portunidae</taxon>
        <taxon>Portuninae</taxon>
        <taxon>Portunus</taxon>
    </lineage>
</organism>
<evidence type="ECO:0000256" key="1">
    <source>
        <dbReference type="SAM" id="Phobius"/>
    </source>
</evidence>
<dbReference type="AlphaFoldDB" id="A0A5B7JWV1"/>
<evidence type="ECO:0000313" key="2">
    <source>
        <dbReference type="EMBL" id="MPC97478.1"/>
    </source>
</evidence>
<gene>
    <name evidence="2" type="ORF">E2C01_092796</name>
</gene>
<keyword evidence="1" id="KW-0472">Membrane</keyword>
<feature type="transmembrane region" description="Helical" evidence="1">
    <location>
        <begin position="48"/>
        <end position="67"/>
    </location>
</feature>
<feature type="transmembrane region" description="Helical" evidence="1">
    <location>
        <begin position="87"/>
        <end position="112"/>
    </location>
</feature>
<dbReference type="Proteomes" id="UP000324222">
    <property type="component" value="Unassembled WGS sequence"/>
</dbReference>